<dbReference type="SUPFAM" id="SSF52172">
    <property type="entry name" value="CheY-like"/>
    <property type="match status" value="2"/>
</dbReference>
<dbReference type="SMART" id="SM00388">
    <property type="entry name" value="HisKA"/>
    <property type="match status" value="1"/>
</dbReference>
<dbReference type="FunFam" id="3.30.565.10:FF:000006">
    <property type="entry name" value="Sensor histidine kinase WalK"/>
    <property type="match status" value="1"/>
</dbReference>
<feature type="domain" description="PAS" evidence="9">
    <location>
        <begin position="328"/>
        <end position="399"/>
    </location>
</feature>
<dbReference type="InterPro" id="IPR001789">
    <property type="entry name" value="Sig_transdc_resp-reg_receiver"/>
</dbReference>
<dbReference type="SUPFAM" id="SSF55874">
    <property type="entry name" value="ATPase domain of HSP90 chaperone/DNA topoisomerase II/histidine kinase"/>
    <property type="match status" value="1"/>
</dbReference>
<comment type="catalytic activity">
    <reaction evidence="1">
        <text>ATP + protein L-histidine = ADP + protein N-phospho-L-histidine.</text>
        <dbReference type="EC" id="2.7.13.3"/>
    </reaction>
</comment>
<dbReference type="InterPro" id="IPR036097">
    <property type="entry name" value="HisK_dim/P_sf"/>
</dbReference>
<dbReference type="GO" id="GO:0000155">
    <property type="term" value="F:phosphorelay sensor kinase activity"/>
    <property type="evidence" value="ECO:0007669"/>
    <property type="project" value="InterPro"/>
</dbReference>
<dbReference type="PANTHER" id="PTHR43047">
    <property type="entry name" value="TWO-COMPONENT HISTIDINE PROTEIN KINASE"/>
    <property type="match status" value="1"/>
</dbReference>
<evidence type="ECO:0000259" key="7">
    <source>
        <dbReference type="PROSITE" id="PS50109"/>
    </source>
</evidence>
<dbReference type="Gene3D" id="3.30.450.20">
    <property type="entry name" value="PAS domain"/>
    <property type="match status" value="1"/>
</dbReference>
<dbReference type="SUPFAM" id="SSF55785">
    <property type="entry name" value="PYP-like sensor domain (PAS domain)"/>
    <property type="match status" value="1"/>
</dbReference>
<feature type="domain" description="Histidine kinase" evidence="7">
    <location>
        <begin position="465"/>
        <end position="682"/>
    </location>
</feature>
<dbReference type="SMART" id="SM00448">
    <property type="entry name" value="REC"/>
    <property type="match status" value="1"/>
</dbReference>
<evidence type="ECO:0000256" key="6">
    <source>
        <dbReference type="PROSITE-ProRule" id="PRU00169"/>
    </source>
</evidence>
<dbReference type="SMART" id="SM00387">
    <property type="entry name" value="HATPase_c"/>
    <property type="match status" value="1"/>
</dbReference>
<keyword evidence="4 11" id="KW-0808">Transferase</keyword>
<feature type="domain" description="Response regulatory" evidence="8">
    <location>
        <begin position="704"/>
        <end position="819"/>
    </location>
</feature>
<evidence type="ECO:0000259" key="10">
    <source>
        <dbReference type="PROSITE" id="PS50113"/>
    </source>
</evidence>
<dbReference type="InterPro" id="IPR011006">
    <property type="entry name" value="CheY-like_superfamily"/>
</dbReference>
<dbReference type="CDD" id="cd17580">
    <property type="entry name" value="REC_2_DhkD-like"/>
    <property type="match status" value="1"/>
</dbReference>
<dbReference type="AlphaFoldDB" id="A0A518GYU8"/>
<dbReference type="SMART" id="SM00086">
    <property type="entry name" value="PAC"/>
    <property type="match status" value="1"/>
</dbReference>
<dbReference type="InterPro" id="IPR004358">
    <property type="entry name" value="Sig_transdc_His_kin-like_C"/>
</dbReference>
<evidence type="ECO:0000313" key="11">
    <source>
        <dbReference type="EMBL" id="QDV33723.1"/>
    </source>
</evidence>
<dbReference type="PANTHER" id="PTHR43047:SF72">
    <property type="entry name" value="OSMOSENSING HISTIDINE PROTEIN KINASE SLN1"/>
    <property type="match status" value="1"/>
</dbReference>
<dbReference type="InterPro" id="IPR000014">
    <property type="entry name" value="PAS"/>
</dbReference>
<dbReference type="Pfam" id="PF00072">
    <property type="entry name" value="Response_reg"/>
    <property type="match status" value="1"/>
</dbReference>
<organism evidence="11 12">
    <name type="scientific">Tautonia plasticadhaerens</name>
    <dbReference type="NCBI Taxonomy" id="2527974"/>
    <lineage>
        <taxon>Bacteria</taxon>
        <taxon>Pseudomonadati</taxon>
        <taxon>Planctomycetota</taxon>
        <taxon>Planctomycetia</taxon>
        <taxon>Isosphaerales</taxon>
        <taxon>Isosphaeraceae</taxon>
        <taxon>Tautonia</taxon>
    </lineage>
</organism>
<keyword evidence="12" id="KW-1185">Reference proteome</keyword>
<dbReference type="Gene3D" id="3.30.450.40">
    <property type="match status" value="1"/>
</dbReference>
<dbReference type="RefSeq" id="WP_145268063.1">
    <property type="nucleotide sequence ID" value="NZ_CP036426.1"/>
</dbReference>
<dbReference type="PROSITE" id="PS50113">
    <property type="entry name" value="PAC"/>
    <property type="match status" value="1"/>
</dbReference>
<dbReference type="CDD" id="cd00075">
    <property type="entry name" value="HATPase"/>
    <property type="match status" value="1"/>
</dbReference>
<dbReference type="Gene3D" id="1.10.287.130">
    <property type="match status" value="1"/>
</dbReference>
<dbReference type="SUPFAM" id="SSF47384">
    <property type="entry name" value="Homodimeric domain of signal transducing histidine kinase"/>
    <property type="match status" value="1"/>
</dbReference>
<dbReference type="InterPro" id="IPR036890">
    <property type="entry name" value="HATPase_C_sf"/>
</dbReference>
<dbReference type="CDD" id="cd00082">
    <property type="entry name" value="HisKA"/>
    <property type="match status" value="1"/>
</dbReference>
<dbReference type="EMBL" id="CP036426">
    <property type="protein sequence ID" value="QDV33723.1"/>
    <property type="molecule type" value="Genomic_DNA"/>
</dbReference>
<dbReference type="FunFam" id="3.30.450.20:FF:000099">
    <property type="entry name" value="Sensory box sensor histidine kinase"/>
    <property type="match status" value="1"/>
</dbReference>
<dbReference type="InterPro" id="IPR005467">
    <property type="entry name" value="His_kinase_dom"/>
</dbReference>
<evidence type="ECO:0000313" key="12">
    <source>
        <dbReference type="Proteomes" id="UP000317835"/>
    </source>
</evidence>
<evidence type="ECO:0000259" key="9">
    <source>
        <dbReference type="PROSITE" id="PS50112"/>
    </source>
</evidence>
<dbReference type="PROSITE" id="PS50109">
    <property type="entry name" value="HIS_KIN"/>
    <property type="match status" value="1"/>
</dbReference>
<dbReference type="SMART" id="SM00065">
    <property type="entry name" value="GAF"/>
    <property type="match status" value="1"/>
</dbReference>
<dbReference type="PRINTS" id="PR00344">
    <property type="entry name" value="BCTRLSENSOR"/>
</dbReference>
<evidence type="ECO:0000256" key="4">
    <source>
        <dbReference type="ARBA" id="ARBA00022679"/>
    </source>
</evidence>
<name>A0A518GYU8_9BACT</name>
<protein>
    <recommendedName>
        <fullName evidence="2">histidine kinase</fullName>
        <ecNumber evidence="2">2.7.13.3</ecNumber>
    </recommendedName>
</protein>
<dbReference type="GO" id="GO:0005886">
    <property type="term" value="C:plasma membrane"/>
    <property type="evidence" value="ECO:0007669"/>
    <property type="project" value="TreeGrafter"/>
</dbReference>
<dbReference type="InterPro" id="IPR001610">
    <property type="entry name" value="PAC"/>
</dbReference>
<dbReference type="Pfam" id="PF08447">
    <property type="entry name" value="PAS_3"/>
    <property type="match status" value="1"/>
</dbReference>
<dbReference type="InterPro" id="IPR035965">
    <property type="entry name" value="PAS-like_dom_sf"/>
</dbReference>
<dbReference type="PROSITE" id="PS50110">
    <property type="entry name" value="RESPONSE_REGULATORY"/>
    <property type="match status" value="1"/>
</dbReference>
<feature type="modified residue" description="4-aspartylphosphate" evidence="6">
    <location>
        <position position="753"/>
    </location>
</feature>
<dbReference type="InterPro" id="IPR003018">
    <property type="entry name" value="GAF"/>
</dbReference>
<dbReference type="InterPro" id="IPR000700">
    <property type="entry name" value="PAS-assoc_C"/>
</dbReference>
<accession>A0A518GYU8</accession>
<sequence>MPDDSDEGRRLARRVLMLAPTPRDAAMAQSILAESGIESAVFDSFSRLSEAIEAGAGTLVLMEEFFASDDARGLLEILARQPAWSSLPLIVFSSGRPGLSQVGPILRSLPSVVLLERPVRIEPLVSAVRAALSAREKQYEIHRHLEELERSGEAIRRSEAKLRFLAELDAETRPLSEPSAITSLTARLLGEHLGVDRCAYAEVEGEDVFVITGNYLRDVPSIVGRWPVAAFGRECARQMLANEPYVVTDTDTDPRIGPDDLPAYRATTIRAVICVPLHKAGRFTAAMAVHQTTPRGWTPEEVELVQLVVSRVWESLERARAVRGLRESEQRYRTLAENVQQLFWTCLPDGRCDYLSRQWVDYTGILEEDQLGLAWLSLVIHPDDRERTLKVWMDAVQDRATYDVNYRIRGADGGYRWFKTRGTPIRGDSGTIVKWFGTCTDIDVQVKAEESLRESDRKKDEFLAMLAHELRNPLSAVGNAVQVVRRSQAPEHLEWAKDVIDKHVQSLTRMIDDLLDVSRITRGKIELKKETLDVLPVLGDAVETVRPLIDDRGHDLTIAHSSHPMWVSADPQRLEQVVVNLLNNAAKYTEAGGKITLSARPDAGSVAITVADNGSGIPPEKIPEMFQLFAQGDRSIARTEGGLGIGLTLVKNLVEMHGGSVTARSDGVGKGSEFTVRLPAVGAPRAERPAKAAGGVERPQTGARVLVVDDNEDSARGLVRLLTMLGHDVEAALDGPSAIEAALRHRPEFVLLDIGLPGMDGYEVAERLRAEGFTDATIIDVSGYGEEAARKRSRDAGFNHHLVKPVDYDRLVALIRREH</sequence>
<dbReference type="Gene3D" id="3.30.565.10">
    <property type="entry name" value="Histidine kinase-like ATPase, C-terminal domain"/>
    <property type="match status" value="1"/>
</dbReference>
<dbReference type="SUPFAM" id="SSF55781">
    <property type="entry name" value="GAF domain-like"/>
    <property type="match status" value="1"/>
</dbReference>
<dbReference type="Pfam" id="PF00512">
    <property type="entry name" value="HisKA"/>
    <property type="match status" value="1"/>
</dbReference>
<dbReference type="InterPro" id="IPR003594">
    <property type="entry name" value="HATPase_dom"/>
</dbReference>
<dbReference type="SMART" id="SM00091">
    <property type="entry name" value="PAS"/>
    <property type="match status" value="1"/>
</dbReference>
<dbReference type="CDD" id="cd00130">
    <property type="entry name" value="PAS"/>
    <property type="match status" value="1"/>
</dbReference>
<dbReference type="EC" id="2.7.13.3" evidence="2"/>
<dbReference type="Pfam" id="PF02518">
    <property type="entry name" value="HATPase_c"/>
    <property type="match status" value="1"/>
</dbReference>
<evidence type="ECO:0000256" key="5">
    <source>
        <dbReference type="ARBA" id="ARBA00022777"/>
    </source>
</evidence>
<keyword evidence="3 6" id="KW-0597">Phosphoprotein</keyword>
<keyword evidence="5 11" id="KW-0418">Kinase</keyword>
<dbReference type="NCBIfam" id="TIGR00229">
    <property type="entry name" value="sensory_box"/>
    <property type="match status" value="1"/>
</dbReference>
<dbReference type="InterPro" id="IPR003661">
    <property type="entry name" value="HisK_dim/P_dom"/>
</dbReference>
<gene>
    <name evidence="11" type="primary">luxQ_2</name>
    <name evidence="11" type="ORF">ElP_16000</name>
</gene>
<dbReference type="InterPro" id="IPR013655">
    <property type="entry name" value="PAS_fold_3"/>
</dbReference>
<proteinExistence type="predicted"/>
<dbReference type="KEGG" id="tpla:ElP_16000"/>
<feature type="domain" description="PAC" evidence="10">
    <location>
        <begin position="402"/>
        <end position="454"/>
    </location>
</feature>
<dbReference type="OrthoDB" id="3272385at2"/>
<evidence type="ECO:0000256" key="2">
    <source>
        <dbReference type="ARBA" id="ARBA00012438"/>
    </source>
</evidence>
<dbReference type="Pfam" id="PF01590">
    <property type="entry name" value="GAF"/>
    <property type="match status" value="1"/>
</dbReference>
<dbReference type="PROSITE" id="PS50112">
    <property type="entry name" value="PAS"/>
    <property type="match status" value="1"/>
</dbReference>
<dbReference type="Gene3D" id="3.40.50.2300">
    <property type="match status" value="1"/>
</dbReference>
<evidence type="ECO:0000259" key="8">
    <source>
        <dbReference type="PROSITE" id="PS50110"/>
    </source>
</evidence>
<dbReference type="GO" id="GO:0009927">
    <property type="term" value="F:histidine phosphotransfer kinase activity"/>
    <property type="evidence" value="ECO:0007669"/>
    <property type="project" value="TreeGrafter"/>
</dbReference>
<evidence type="ECO:0000256" key="1">
    <source>
        <dbReference type="ARBA" id="ARBA00000085"/>
    </source>
</evidence>
<dbReference type="Proteomes" id="UP000317835">
    <property type="component" value="Chromosome"/>
</dbReference>
<reference evidence="11 12" key="1">
    <citation type="submission" date="2019-02" db="EMBL/GenBank/DDBJ databases">
        <title>Deep-cultivation of Planctomycetes and their phenomic and genomic characterization uncovers novel biology.</title>
        <authorList>
            <person name="Wiegand S."/>
            <person name="Jogler M."/>
            <person name="Boedeker C."/>
            <person name="Pinto D."/>
            <person name="Vollmers J."/>
            <person name="Rivas-Marin E."/>
            <person name="Kohn T."/>
            <person name="Peeters S.H."/>
            <person name="Heuer A."/>
            <person name="Rast P."/>
            <person name="Oberbeckmann S."/>
            <person name="Bunk B."/>
            <person name="Jeske O."/>
            <person name="Meyerdierks A."/>
            <person name="Storesund J.E."/>
            <person name="Kallscheuer N."/>
            <person name="Luecker S."/>
            <person name="Lage O.M."/>
            <person name="Pohl T."/>
            <person name="Merkel B.J."/>
            <person name="Hornburger P."/>
            <person name="Mueller R.-W."/>
            <person name="Bruemmer F."/>
            <person name="Labrenz M."/>
            <person name="Spormann A.M."/>
            <person name="Op den Camp H."/>
            <person name="Overmann J."/>
            <person name="Amann R."/>
            <person name="Jetten M.S.M."/>
            <person name="Mascher T."/>
            <person name="Medema M.H."/>
            <person name="Devos D.P."/>
            <person name="Kaster A.-K."/>
            <person name="Ovreas L."/>
            <person name="Rohde M."/>
            <person name="Galperin M.Y."/>
            <person name="Jogler C."/>
        </authorList>
    </citation>
    <scope>NUCLEOTIDE SEQUENCE [LARGE SCALE GENOMIC DNA]</scope>
    <source>
        <strain evidence="11 12">ElP</strain>
    </source>
</reference>
<dbReference type="InterPro" id="IPR029016">
    <property type="entry name" value="GAF-like_dom_sf"/>
</dbReference>
<evidence type="ECO:0000256" key="3">
    <source>
        <dbReference type="ARBA" id="ARBA00022553"/>
    </source>
</evidence>